<accession>A0A1Q2CTP3</accession>
<sequence>MSAPTFEDIAKWINVFDSTLNVARNYDSVEVAITFANPRFKEFIGLELIRSFVQADANQTWLRAVSARDRLVQTYRWLAQSRQSVAALNQASEAWKTAHTQAKETYAEMDAIRRKDTHWDGAGSAGQSLSSAAQMRAQEQLVDVTAQVMSGCTQAATVMRKVFTDANIVLASNALIAIAFGMRAPVVLGGLFGFNTRMRAVASALEGAAQKMEAIEAGDGWKPQSLGLAAFFSQNSGAIAAMTAQSRRNIPV</sequence>
<protein>
    <submittedName>
        <fullName evidence="1">Uncharacterized protein</fullName>
    </submittedName>
</protein>
<dbReference type="RefSeq" id="WP_077346796.1">
    <property type="nucleotide sequence ID" value="NZ_CP019607.1"/>
</dbReference>
<gene>
    <name evidence="1" type="ORF">BW733_00050</name>
</gene>
<proteinExistence type="predicted"/>
<evidence type="ECO:0000313" key="1">
    <source>
        <dbReference type="EMBL" id="AQP49470.1"/>
    </source>
</evidence>
<dbReference type="AlphaFoldDB" id="A0A1Q2CTP3"/>
<dbReference type="EMBL" id="CP019607">
    <property type="protein sequence ID" value="AQP49470.1"/>
    <property type="molecule type" value="Genomic_DNA"/>
</dbReference>
<dbReference type="Proteomes" id="UP000188235">
    <property type="component" value="Chromosome"/>
</dbReference>
<name>A0A1Q2CTP3_9ACTN</name>
<evidence type="ECO:0000313" key="2">
    <source>
        <dbReference type="Proteomes" id="UP000188235"/>
    </source>
</evidence>
<keyword evidence="2" id="KW-1185">Reference proteome</keyword>
<dbReference type="KEGG" id="tfa:BW733_00050"/>
<reference evidence="1 2" key="1">
    <citation type="journal article" date="2008" name="Int. J. Syst. Evol. Microbiol.">
        <title>Tessaracoccus flavescens sp. nov., isolated from marine sediment.</title>
        <authorList>
            <person name="Lee D.W."/>
            <person name="Lee S.D."/>
        </authorList>
    </citation>
    <scope>NUCLEOTIDE SEQUENCE [LARGE SCALE GENOMIC DNA]</scope>
    <source>
        <strain evidence="1 2">SST-39T</strain>
    </source>
</reference>
<dbReference type="STRING" id="399497.BW733_00050"/>
<organism evidence="1 2">
    <name type="scientific">Tessaracoccus flavescens</name>
    <dbReference type="NCBI Taxonomy" id="399497"/>
    <lineage>
        <taxon>Bacteria</taxon>
        <taxon>Bacillati</taxon>
        <taxon>Actinomycetota</taxon>
        <taxon>Actinomycetes</taxon>
        <taxon>Propionibacteriales</taxon>
        <taxon>Propionibacteriaceae</taxon>
        <taxon>Tessaracoccus</taxon>
    </lineage>
</organism>